<proteinExistence type="predicted"/>
<gene>
    <name evidence="2" type="ORF">F5891DRAFT_986316</name>
</gene>
<feature type="compositionally biased region" description="Polar residues" evidence="1">
    <location>
        <begin position="301"/>
        <end position="315"/>
    </location>
</feature>
<dbReference type="RefSeq" id="XP_041218512.1">
    <property type="nucleotide sequence ID" value="XM_041377742.1"/>
</dbReference>
<reference evidence="2" key="1">
    <citation type="journal article" date="2020" name="New Phytol.">
        <title>Comparative genomics reveals dynamic genome evolution in host specialist ectomycorrhizal fungi.</title>
        <authorList>
            <person name="Lofgren L.A."/>
            <person name="Nguyen N.H."/>
            <person name="Vilgalys R."/>
            <person name="Ruytinx J."/>
            <person name="Liao H.L."/>
            <person name="Branco S."/>
            <person name="Kuo A."/>
            <person name="LaButti K."/>
            <person name="Lipzen A."/>
            <person name="Andreopoulos W."/>
            <person name="Pangilinan J."/>
            <person name="Riley R."/>
            <person name="Hundley H."/>
            <person name="Na H."/>
            <person name="Barry K."/>
            <person name="Grigoriev I.V."/>
            <person name="Stajich J.E."/>
            <person name="Kennedy P.G."/>
        </authorList>
    </citation>
    <scope>NUCLEOTIDE SEQUENCE</scope>
    <source>
        <strain evidence="2">FC203</strain>
    </source>
</reference>
<evidence type="ECO:0000313" key="2">
    <source>
        <dbReference type="EMBL" id="KAG1892936.1"/>
    </source>
</evidence>
<feature type="compositionally biased region" description="Polar residues" evidence="1">
    <location>
        <begin position="338"/>
        <end position="355"/>
    </location>
</feature>
<dbReference type="AlphaFoldDB" id="A0AAD4DSC9"/>
<evidence type="ECO:0000256" key="1">
    <source>
        <dbReference type="SAM" id="MobiDB-lite"/>
    </source>
</evidence>
<keyword evidence="3" id="KW-1185">Reference proteome</keyword>
<sequence>MSTGTPRAIGALPKYIPSKAGGLMQHLITPNISESCHSLVAHVSAFQTNKDYDDSDTSTTGDKSTDSTEEARARLVLDASRAQRDVCLAAKKLADSIIKENEALGRLYSPENVIAHLMMVEFMTWMNYWYQSIAWLEAFQRVQLLKVSLAWILFYSDGKKSMAATGADSPLGSDKGQIYGGLAKIIFTDHPKYGAAYSSNPKKFRDAVGSHITTQVLFLRNKYKKVKVSFGSTGAGVMPTEGSQAKNLLDAALLELPWYKDLDTIWHSNPLMAMTIHSSKPGIDHAGALYSLVQSNSGAGSSTYFGTTQQSSHPPNVQPLHPPNLSYPAPLHHALPPVSTSGAATTPSCSILSPS</sequence>
<comment type="caution">
    <text evidence="2">The sequence shown here is derived from an EMBL/GenBank/DDBJ whole genome shotgun (WGS) entry which is preliminary data.</text>
</comment>
<protein>
    <submittedName>
        <fullName evidence="2">Uncharacterized protein</fullName>
    </submittedName>
</protein>
<accession>A0AAD4DSC9</accession>
<dbReference type="Proteomes" id="UP001195769">
    <property type="component" value="Unassembled WGS sequence"/>
</dbReference>
<organism evidence="2 3">
    <name type="scientific">Suillus fuscotomentosus</name>
    <dbReference type="NCBI Taxonomy" id="1912939"/>
    <lineage>
        <taxon>Eukaryota</taxon>
        <taxon>Fungi</taxon>
        <taxon>Dikarya</taxon>
        <taxon>Basidiomycota</taxon>
        <taxon>Agaricomycotina</taxon>
        <taxon>Agaricomycetes</taxon>
        <taxon>Agaricomycetidae</taxon>
        <taxon>Boletales</taxon>
        <taxon>Suillineae</taxon>
        <taxon>Suillaceae</taxon>
        <taxon>Suillus</taxon>
    </lineage>
</organism>
<feature type="region of interest" description="Disordered" evidence="1">
    <location>
        <begin position="301"/>
        <end position="355"/>
    </location>
</feature>
<dbReference type="GeneID" id="64672040"/>
<evidence type="ECO:0000313" key="3">
    <source>
        <dbReference type="Proteomes" id="UP001195769"/>
    </source>
</evidence>
<name>A0AAD4DSC9_9AGAM</name>
<dbReference type="EMBL" id="JABBWK010000113">
    <property type="protein sequence ID" value="KAG1892936.1"/>
    <property type="molecule type" value="Genomic_DNA"/>
</dbReference>